<dbReference type="AlphaFoldDB" id="A0A654U779"/>
<name>A0A654U779_MYCTX</name>
<gene>
    <name evidence="2" type="ORF">ERS007657_04243</name>
    <name evidence="3" type="ORF">ERS007739_04706</name>
</gene>
<proteinExistence type="predicted"/>
<evidence type="ECO:0000313" key="3">
    <source>
        <dbReference type="EMBL" id="CPA59448.1"/>
    </source>
</evidence>
<dbReference type="Proteomes" id="UP000039021">
    <property type="component" value="Unassembled WGS sequence"/>
</dbReference>
<accession>A0A654U779</accession>
<reference evidence="4 5" key="2">
    <citation type="submission" date="2015-03" db="EMBL/GenBank/DDBJ databases">
        <authorList>
            <consortium name="Pathogen Informatics"/>
        </authorList>
    </citation>
    <scope>NUCLEOTIDE SEQUENCE [LARGE SCALE GENOMIC DNA]</scope>
    <source>
        <strain evidence="2 5">C09601061</strain>
        <strain evidence="4">N09902308</strain>
    </source>
</reference>
<evidence type="ECO:0000313" key="2">
    <source>
        <dbReference type="EMBL" id="CFS14576.1"/>
    </source>
</evidence>
<sequence>MSHDELGAHAEAVDRTAGSQKRGDAVFVEARRREDLDLLETGGVEPCTGRLGQLIEVAGIQPDRAHIEAIAQPLGQLDDVIDAA</sequence>
<reference evidence="3" key="1">
    <citation type="submission" date="2015-03" db="EMBL/GenBank/DDBJ databases">
        <authorList>
            <consortium name="Pathogen Informatics"/>
            <person name="Murphy D."/>
        </authorList>
    </citation>
    <scope>NUCLEOTIDE SEQUENCE</scope>
    <source>
        <strain evidence="3">N09902308</strain>
    </source>
</reference>
<evidence type="ECO:0000256" key="1">
    <source>
        <dbReference type="SAM" id="MobiDB-lite"/>
    </source>
</evidence>
<dbReference type="EMBL" id="CGCX01002649">
    <property type="protein sequence ID" value="CFS14576.1"/>
    <property type="molecule type" value="Genomic_DNA"/>
</dbReference>
<evidence type="ECO:0000313" key="4">
    <source>
        <dbReference type="Proteomes" id="UP000039021"/>
    </source>
</evidence>
<protein>
    <submittedName>
        <fullName evidence="2">Uncharacterized protein</fullName>
    </submittedName>
</protein>
<feature type="compositionally biased region" description="Basic and acidic residues" evidence="1">
    <location>
        <begin position="1"/>
        <end position="14"/>
    </location>
</feature>
<dbReference type="EMBL" id="CSBK01003105">
    <property type="protein sequence ID" value="CPA59448.1"/>
    <property type="molecule type" value="Genomic_DNA"/>
</dbReference>
<organism evidence="2 5">
    <name type="scientific">Mycobacterium tuberculosis</name>
    <dbReference type="NCBI Taxonomy" id="1773"/>
    <lineage>
        <taxon>Bacteria</taxon>
        <taxon>Bacillati</taxon>
        <taxon>Actinomycetota</taxon>
        <taxon>Actinomycetes</taxon>
        <taxon>Mycobacteriales</taxon>
        <taxon>Mycobacteriaceae</taxon>
        <taxon>Mycobacterium</taxon>
        <taxon>Mycobacterium tuberculosis complex</taxon>
    </lineage>
</organism>
<feature type="region of interest" description="Disordered" evidence="1">
    <location>
        <begin position="1"/>
        <end position="24"/>
    </location>
</feature>
<dbReference type="Proteomes" id="UP000046680">
    <property type="component" value="Unassembled WGS sequence"/>
</dbReference>
<evidence type="ECO:0000313" key="5">
    <source>
        <dbReference type="Proteomes" id="UP000046680"/>
    </source>
</evidence>